<evidence type="ECO:0000313" key="9">
    <source>
        <dbReference type="Proteomes" id="UP001596150"/>
    </source>
</evidence>
<dbReference type="InterPro" id="IPR007864">
    <property type="entry name" value="UreE_C_dom"/>
</dbReference>
<comment type="similarity">
    <text evidence="5">Belongs to the UreE family.</text>
</comment>
<evidence type="ECO:0000256" key="6">
    <source>
        <dbReference type="SAM" id="MobiDB-lite"/>
    </source>
</evidence>
<keyword evidence="2 5" id="KW-0963">Cytoplasm</keyword>
<dbReference type="InterPro" id="IPR004029">
    <property type="entry name" value="UreE_N"/>
</dbReference>
<dbReference type="SUPFAM" id="SSF69737">
    <property type="entry name" value="Urease metallochaperone UreE, C-terminal domain"/>
    <property type="match status" value="1"/>
</dbReference>
<accession>A0ABW0Q1L0</accession>
<evidence type="ECO:0000256" key="1">
    <source>
        <dbReference type="ARBA" id="ARBA00004496"/>
    </source>
</evidence>
<dbReference type="SMART" id="SM00988">
    <property type="entry name" value="UreE_N"/>
    <property type="match status" value="1"/>
</dbReference>
<evidence type="ECO:0000256" key="5">
    <source>
        <dbReference type="HAMAP-Rule" id="MF_00822"/>
    </source>
</evidence>
<proteinExistence type="inferred from homology"/>
<protein>
    <recommendedName>
        <fullName evidence="5">Urease accessory protein UreE</fullName>
    </recommendedName>
</protein>
<dbReference type="SUPFAM" id="SSF69287">
    <property type="entry name" value="Urease metallochaperone UreE, N-terminal domain"/>
    <property type="match status" value="1"/>
</dbReference>
<dbReference type="HAMAP" id="MF_00822">
    <property type="entry name" value="UreE"/>
    <property type="match status" value="1"/>
</dbReference>
<organism evidence="8 9">
    <name type="scientific">Kaistia terrae</name>
    <dbReference type="NCBI Taxonomy" id="537017"/>
    <lineage>
        <taxon>Bacteria</taxon>
        <taxon>Pseudomonadati</taxon>
        <taxon>Pseudomonadota</taxon>
        <taxon>Alphaproteobacteria</taxon>
        <taxon>Hyphomicrobiales</taxon>
        <taxon>Kaistiaceae</taxon>
        <taxon>Kaistia</taxon>
    </lineage>
</organism>
<evidence type="ECO:0000313" key="8">
    <source>
        <dbReference type="EMBL" id="MFC5518488.1"/>
    </source>
</evidence>
<name>A0ABW0Q1L0_9HYPH</name>
<comment type="function">
    <text evidence="5">Involved in urease metallocenter assembly. Binds nickel. Probably functions as a nickel donor during metallocenter assembly.</text>
</comment>
<evidence type="ECO:0000256" key="2">
    <source>
        <dbReference type="ARBA" id="ARBA00022490"/>
    </source>
</evidence>
<feature type="region of interest" description="Disordered" evidence="6">
    <location>
        <begin position="183"/>
        <end position="229"/>
    </location>
</feature>
<dbReference type="RefSeq" id="WP_380225273.1">
    <property type="nucleotide sequence ID" value="NZ_JBHSML010000014.1"/>
</dbReference>
<comment type="caution">
    <text evidence="8">The sequence shown here is derived from an EMBL/GenBank/DDBJ whole genome shotgun (WGS) entry which is preliminary data.</text>
</comment>
<dbReference type="CDD" id="cd00571">
    <property type="entry name" value="UreE"/>
    <property type="match status" value="1"/>
</dbReference>
<feature type="domain" description="UreE urease accessory N-terminal" evidence="7">
    <location>
        <begin position="7"/>
        <end position="71"/>
    </location>
</feature>
<dbReference type="InterPro" id="IPR012406">
    <property type="entry name" value="UreE"/>
</dbReference>
<evidence type="ECO:0000256" key="4">
    <source>
        <dbReference type="ARBA" id="ARBA00023186"/>
    </source>
</evidence>
<dbReference type="Proteomes" id="UP001596150">
    <property type="component" value="Unassembled WGS sequence"/>
</dbReference>
<reference evidence="9" key="1">
    <citation type="journal article" date="2019" name="Int. J. Syst. Evol. Microbiol.">
        <title>The Global Catalogue of Microorganisms (GCM) 10K type strain sequencing project: providing services to taxonomists for standard genome sequencing and annotation.</title>
        <authorList>
            <consortium name="The Broad Institute Genomics Platform"/>
            <consortium name="The Broad Institute Genome Sequencing Center for Infectious Disease"/>
            <person name="Wu L."/>
            <person name="Ma J."/>
        </authorList>
    </citation>
    <scope>NUCLEOTIDE SEQUENCE [LARGE SCALE GENOMIC DNA]</scope>
    <source>
        <strain evidence="9">KACC 12633</strain>
    </source>
</reference>
<dbReference type="Gene3D" id="2.60.260.20">
    <property type="entry name" value="Urease metallochaperone UreE, N-terminal domain"/>
    <property type="match status" value="1"/>
</dbReference>
<dbReference type="Pfam" id="PF02814">
    <property type="entry name" value="UreE_N"/>
    <property type="match status" value="1"/>
</dbReference>
<feature type="compositionally biased region" description="Low complexity" evidence="6">
    <location>
        <begin position="191"/>
        <end position="206"/>
    </location>
</feature>
<evidence type="ECO:0000256" key="3">
    <source>
        <dbReference type="ARBA" id="ARBA00022596"/>
    </source>
</evidence>
<sequence>MRRQMIRATSILPAGSWSGSPADSVLLDYDARHRRRLAMSGRGGVAFLLDLPIAIGLRHGDGLLLEDGRIVAVVAAAEPLLDVSASDAPLMIRITWHLGNRQLPTQLLDDRLRIRPDAEAEAMLARLGATVRQVTAPFDPEELSDDDDNPWAGFTRSHSFADGEDFSQGHGYFYRNGPTFSEAHSHAHANSQSRHSSTHSTSHSHSPGQEHHDKGAHGPPPDDPQPRQG</sequence>
<dbReference type="EMBL" id="JBHSML010000014">
    <property type="protein sequence ID" value="MFC5518488.1"/>
    <property type="molecule type" value="Genomic_DNA"/>
</dbReference>
<keyword evidence="9" id="KW-1185">Reference proteome</keyword>
<dbReference type="InterPro" id="IPR036118">
    <property type="entry name" value="UreE_N_sf"/>
</dbReference>
<evidence type="ECO:0000259" key="7">
    <source>
        <dbReference type="SMART" id="SM00988"/>
    </source>
</evidence>
<dbReference type="Gene3D" id="3.30.70.790">
    <property type="entry name" value="UreE, C-terminal domain"/>
    <property type="match status" value="1"/>
</dbReference>
<keyword evidence="4 5" id="KW-0143">Chaperone</keyword>
<gene>
    <name evidence="5" type="primary">ureE</name>
    <name evidence="8" type="ORF">ACFPP9_22125</name>
</gene>
<dbReference type="Pfam" id="PF05194">
    <property type="entry name" value="UreE_C"/>
    <property type="match status" value="1"/>
</dbReference>
<keyword evidence="3 5" id="KW-0533">Nickel</keyword>
<comment type="subcellular location">
    <subcellularLocation>
        <location evidence="1 5">Cytoplasm</location>
    </subcellularLocation>
</comment>